<dbReference type="Proteomes" id="UP001497516">
    <property type="component" value="Chromosome 4"/>
</dbReference>
<evidence type="ECO:0000313" key="1">
    <source>
        <dbReference type="EMBL" id="CAL1380361.1"/>
    </source>
</evidence>
<organism evidence="1 2">
    <name type="scientific">Linum trigynum</name>
    <dbReference type="NCBI Taxonomy" id="586398"/>
    <lineage>
        <taxon>Eukaryota</taxon>
        <taxon>Viridiplantae</taxon>
        <taxon>Streptophyta</taxon>
        <taxon>Embryophyta</taxon>
        <taxon>Tracheophyta</taxon>
        <taxon>Spermatophyta</taxon>
        <taxon>Magnoliopsida</taxon>
        <taxon>eudicotyledons</taxon>
        <taxon>Gunneridae</taxon>
        <taxon>Pentapetalae</taxon>
        <taxon>rosids</taxon>
        <taxon>fabids</taxon>
        <taxon>Malpighiales</taxon>
        <taxon>Linaceae</taxon>
        <taxon>Linum</taxon>
    </lineage>
</organism>
<evidence type="ECO:0000313" key="2">
    <source>
        <dbReference type="Proteomes" id="UP001497516"/>
    </source>
</evidence>
<protein>
    <submittedName>
        <fullName evidence="1">Uncharacterized protein</fullName>
    </submittedName>
</protein>
<name>A0AAV2E389_9ROSI</name>
<reference evidence="1 2" key="1">
    <citation type="submission" date="2024-04" db="EMBL/GenBank/DDBJ databases">
        <authorList>
            <person name="Fracassetti M."/>
        </authorList>
    </citation>
    <scope>NUCLEOTIDE SEQUENCE [LARGE SCALE GENOMIC DNA]</scope>
</reference>
<dbReference type="EMBL" id="OZ034817">
    <property type="protein sequence ID" value="CAL1380361.1"/>
    <property type="molecule type" value="Genomic_DNA"/>
</dbReference>
<proteinExistence type="predicted"/>
<sequence length="103" mass="11971">MEGDGRRDVGWLVARRRGTDRRWSRRDGVEGGGFLGRDGTEWRLAGCSWVATSRRIEEGGDQQREEVDRRRRRDGPRLRWEAAVHFTLEGEVRGRRQAAAEHK</sequence>
<accession>A0AAV2E389</accession>
<keyword evidence="2" id="KW-1185">Reference proteome</keyword>
<gene>
    <name evidence="1" type="ORF">LTRI10_LOCUS21812</name>
</gene>
<dbReference type="AlphaFoldDB" id="A0AAV2E389"/>